<dbReference type="GO" id="GO:0008270">
    <property type="term" value="F:zinc ion binding"/>
    <property type="evidence" value="ECO:0007669"/>
    <property type="project" value="InterPro"/>
</dbReference>
<evidence type="ECO:0000256" key="2">
    <source>
        <dbReference type="ARBA" id="ARBA00022723"/>
    </source>
</evidence>
<evidence type="ECO:0000256" key="3">
    <source>
        <dbReference type="ARBA" id="ARBA00022833"/>
    </source>
</evidence>
<evidence type="ECO:0000256" key="1">
    <source>
        <dbReference type="ARBA" id="ARBA00001947"/>
    </source>
</evidence>
<keyword evidence="3 5" id="KW-0862">Zinc</keyword>
<dbReference type="InterPro" id="IPR047109">
    <property type="entry name" value="CAD-like"/>
</dbReference>
<dbReference type="InterPro" id="IPR020843">
    <property type="entry name" value="ER"/>
</dbReference>
<dbReference type="InterPro" id="IPR002328">
    <property type="entry name" value="ADH_Zn_CS"/>
</dbReference>
<dbReference type="InterPro" id="IPR013154">
    <property type="entry name" value="ADH-like_N"/>
</dbReference>
<keyword evidence="4" id="KW-0560">Oxidoreductase</keyword>
<comment type="cofactor">
    <cofactor evidence="1 5">
        <name>Zn(2+)</name>
        <dbReference type="ChEBI" id="CHEBI:29105"/>
    </cofactor>
</comment>
<sequence>MVYEGITFRGSNTGQIRESRFIRENLQPDEVVIKITHSGICGTDLHFLRADMVLGHEGVGIVQEVGEGCKTLQPGDRVGWGYNYWNCGRCSACLSSHDFYCSTSGKYGAHHLDQGSFGSLAIKSEDWVFKIPDGIESKYAAPLMCGGATVFSPMIEFLKPTDRVGIMGVGGLGHLAIQFAAKMGCDVVALSNTETKREDAMRLGAREFYVTGGVEDYTALNFTKPLDSLIITSSAQNLDFANYYKLLKPVGTVIPLTISFENFNIPCIPTVTNGIKIVGATPSGKLIIMQTLEFADRHGIMPIVELFPMSEDGITEAIGRLQNGEIRYRAVLSWDESEEQVV</sequence>
<dbReference type="SUPFAM" id="SSF50129">
    <property type="entry name" value="GroES-like"/>
    <property type="match status" value="1"/>
</dbReference>
<dbReference type="OrthoDB" id="1879366at2759"/>
<dbReference type="SMART" id="SM00829">
    <property type="entry name" value="PKS_ER"/>
    <property type="match status" value="1"/>
</dbReference>
<proteinExistence type="inferred from homology"/>
<dbReference type="InterPro" id="IPR036291">
    <property type="entry name" value="NAD(P)-bd_dom_sf"/>
</dbReference>
<dbReference type="InterPro" id="IPR013149">
    <property type="entry name" value="ADH-like_C"/>
</dbReference>
<dbReference type="Pfam" id="PF08240">
    <property type="entry name" value="ADH_N"/>
    <property type="match status" value="1"/>
</dbReference>
<protein>
    <submittedName>
        <fullName evidence="7">Zn-dependent alcohol dehydrogenase</fullName>
    </submittedName>
</protein>
<accession>A0A9P5PXA1</accession>
<dbReference type="GO" id="GO:0016616">
    <property type="term" value="F:oxidoreductase activity, acting on the CH-OH group of donors, NAD or NADP as acceptor"/>
    <property type="evidence" value="ECO:0007669"/>
    <property type="project" value="InterPro"/>
</dbReference>
<evidence type="ECO:0000313" key="7">
    <source>
        <dbReference type="EMBL" id="KAF9074264.1"/>
    </source>
</evidence>
<feature type="domain" description="Enoyl reductase (ER)" evidence="6">
    <location>
        <begin position="14"/>
        <end position="332"/>
    </location>
</feature>
<gene>
    <name evidence="7" type="ORF">BDP27DRAFT_225869</name>
</gene>
<evidence type="ECO:0000313" key="8">
    <source>
        <dbReference type="Proteomes" id="UP000772434"/>
    </source>
</evidence>
<reference evidence="7" key="1">
    <citation type="submission" date="2020-11" db="EMBL/GenBank/DDBJ databases">
        <authorList>
            <consortium name="DOE Joint Genome Institute"/>
            <person name="Ahrendt S."/>
            <person name="Riley R."/>
            <person name="Andreopoulos W."/>
            <person name="Labutti K."/>
            <person name="Pangilinan J."/>
            <person name="Ruiz-Duenas F.J."/>
            <person name="Barrasa J.M."/>
            <person name="Sanchez-Garcia M."/>
            <person name="Camarero S."/>
            <person name="Miyauchi S."/>
            <person name="Serrano A."/>
            <person name="Linde D."/>
            <person name="Babiker R."/>
            <person name="Drula E."/>
            <person name="Ayuso-Fernandez I."/>
            <person name="Pacheco R."/>
            <person name="Padilla G."/>
            <person name="Ferreira P."/>
            <person name="Barriuso J."/>
            <person name="Kellner H."/>
            <person name="Castanera R."/>
            <person name="Alfaro M."/>
            <person name="Ramirez L."/>
            <person name="Pisabarro A.G."/>
            <person name="Kuo A."/>
            <person name="Tritt A."/>
            <person name="Lipzen A."/>
            <person name="He G."/>
            <person name="Yan M."/>
            <person name="Ng V."/>
            <person name="Cullen D."/>
            <person name="Martin F."/>
            <person name="Rosso M.-N."/>
            <person name="Henrissat B."/>
            <person name="Hibbett D."/>
            <person name="Martinez A.T."/>
            <person name="Grigoriev I.V."/>
        </authorList>
    </citation>
    <scope>NUCLEOTIDE SEQUENCE</scope>
    <source>
        <strain evidence="7">AH 40177</strain>
    </source>
</reference>
<dbReference type="PANTHER" id="PTHR42683">
    <property type="entry name" value="ALDEHYDE REDUCTASE"/>
    <property type="match status" value="1"/>
</dbReference>
<evidence type="ECO:0000256" key="4">
    <source>
        <dbReference type="ARBA" id="ARBA00023002"/>
    </source>
</evidence>
<dbReference type="AlphaFoldDB" id="A0A9P5PXA1"/>
<comment type="caution">
    <text evidence="7">The sequence shown here is derived from an EMBL/GenBank/DDBJ whole genome shotgun (WGS) entry which is preliminary data.</text>
</comment>
<dbReference type="FunFam" id="3.40.50.720:FF:000022">
    <property type="entry name" value="Cinnamyl alcohol dehydrogenase"/>
    <property type="match status" value="1"/>
</dbReference>
<evidence type="ECO:0000259" key="6">
    <source>
        <dbReference type="SMART" id="SM00829"/>
    </source>
</evidence>
<comment type="similarity">
    <text evidence="5">Belongs to the zinc-containing alcohol dehydrogenase family.</text>
</comment>
<dbReference type="Gene3D" id="3.90.180.10">
    <property type="entry name" value="Medium-chain alcohol dehydrogenases, catalytic domain"/>
    <property type="match status" value="1"/>
</dbReference>
<dbReference type="Gene3D" id="3.40.50.720">
    <property type="entry name" value="NAD(P)-binding Rossmann-like Domain"/>
    <property type="match status" value="1"/>
</dbReference>
<dbReference type="PROSITE" id="PS00059">
    <property type="entry name" value="ADH_ZINC"/>
    <property type="match status" value="1"/>
</dbReference>
<dbReference type="EMBL" id="JADNRY010000014">
    <property type="protein sequence ID" value="KAF9074264.1"/>
    <property type="molecule type" value="Genomic_DNA"/>
</dbReference>
<organism evidence="7 8">
    <name type="scientific">Rhodocollybia butyracea</name>
    <dbReference type="NCBI Taxonomy" id="206335"/>
    <lineage>
        <taxon>Eukaryota</taxon>
        <taxon>Fungi</taxon>
        <taxon>Dikarya</taxon>
        <taxon>Basidiomycota</taxon>
        <taxon>Agaricomycotina</taxon>
        <taxon>Agaricomycetes</taxon>
        <taxon>Agaricomycetidae</taxon>
        <taxon>Agaricales</taxon>
        <taxon>Marasmiineae</taxon>
        <taxon>Omphalotaceae</taxon>
        <taxon>Rhodocollybia</taxon>
    </lineage>
</organism>
<dbReference type="CDD" id="cd05283">
    <property type="entry name" value="CAD1"/>
    <property type="match status" value="1"/>
</dbReference>
<keyword evidence="8" id="KW-1185">Reference proteome</keyword>
<keyword evidence="2 5" id="KW-0479">Metal-binding</keyword>
<dbReference type="SUPFAM" id="SSF51735">
    <property type="entry name" value="NAD(P)-binding Rossmann-fold domains"/>
    <property type="match status" value="1"/>
</dbReference>
<evidence type="ECO:0000256" key="5">
    <source>
        <dbReference type="RuleBase" id="RU361277"/>
    </source>
</evidence>
<dbReference type="Pfam" id="PF00107">
    <property type="entry name" value="ADH_zinc_N"/>
    <property type="match status" value="1"/>
</dbReference>
<dbReference type="InterPro" id="IPR011032">
    <property type="entry name" value="GroES-like_sf"/>
</dbReference>
<name>A0A9P5PXA1_9AGAR</name>
<dbReference type="Proteomes" id="UP000772434">
    <property type="component" value="Unassembled WGS sequence"/>
</dbReference>